<dbReference type="AlphaFoldDB" id="A0A916J7U2"/>
<comment type="caution">
    <text evidence="1">The sequence shown here is derived from an EMBL/GenBank/DDBJ whole genome shotgun (WGS) entry which is preliminary data.</text>
</comment>
<dbReference type="Proteomes" id="UP000742786">
    <property type="component" value="Unassembled WGS sequence"/>
</dbReference>
<organism evidence="1 2">
    <name type="scientific">Georgfuchsia toluolica</name>
    <dbReference type="NCBI Taxonomy" id="424218"/>
    <lineage>
        <taxon>Bacteria</taxon>
        <taxon>Pseudomonadati</taxon>
        <taxon>Pseudomonadota</taxon>
        <taxon>Betaproteobacteria</taxon>
        <taxon>Nitrosomonadales</taxon>
        <taxon>Sterolibacteriaceae</taxon>
        <taxon>Georgfuchsia</taxon>
    </lineage>
</organism>
<gene>
    <name evidence="1" type="ORF">GTOL_12658</name>
</gene>
<keyword evidence="2" id="KW-1185">Reference proteome</keyword>
<name>A0A916J7U2_9PROT</name>
<evidence type="ECO:0000313" key="2">
    <source>
        <dbReference type="Proteomes" id="UP000742786"/>
    </source>
</evidence>
<proteinExistence type="predicted"/>
<dbReference type="EMBL" id="CAJQUM010000001">
    <property type="protein sequence ID" value="CAG4884775.1"/>
    <property type="molecule type" value="Genomic_DNA"/>
</dbReference>
<accession>A0A916J7U2</accession>
<protein>
    <submittedName>
        <fullName evidence="1">Uncharacterized protein</fullName>
    </submittedName>
</protein>
<sequence length="184" mass="20346">MELRPALQIKTVIKAMTDVVLPAVAADNKLAQEQVRLVIGMLHLVAQRLPLMYRYDRDELLRFLALAETLKSQAKGLPGADEAMYALSTSVEVGEDVLERARAEPSELEAANFDLREKIGALIMAIYATNDMAKLTHISSSVTTHAKGQLLRERSWLITQGWEPDPKAIPAIETLIGERPGTRS</sequence>
<dbReference type="RefSeq" id="WP_220636587.1">
    <property type="nucleotide sequence ID" value="NZ_CAJQUM010000001.1"/>
</dbReference>
<reference evidence="1" key="1">
    <citation type="submission" date="2021-04" db="EMBL/GenBank/DDBJ databases">
        <authorList>
            <person name="Hornung B."/>
        </authorList>
    </citation>
    <scope>NUCLEOTIDE SEQUENCE</scope>
    <source>
        <strain evidence="1">G5G6</strain>
    </source>
</reference>
<evidence type="ECO:0000313" key="1">
    <source>
        <dbReference type="EMBL" id="CAG4884775.1"/>
    </source>
</evidence>